<protein>
    <submittedName>
        <fullName evidence="8">Calpain</fullName>
        <ecNumber evidence="8">3.4.22.-</ecNumber>
    </submittedName>
</protein>
<keyword evidence="9" id="KW-1185">Reference proteome</keyword>
<dbReference type="GO" id="GO:0006508">
    <property type="term" value="P:proteolysis"/>
    <property type="evidence" value="ECO:0007669"/>
    <property type="project" value="UniProtKB-KW"/>
</dbReference>
<dbReference type="InterPro" id="IPR038765">
    <property type="entry name" value="Papain-like_cys_pep_sf"/>
</dbReference>
<evidence type="ECO:0000259" key="7">
    <source>
        <dbReference type="PROSITE" id="PS50203"/>
    </source>
</evidence>
<dbReference type="InterPro" id="IPR001300">
    <property type="entry name" value="Peptidase_C2_calpain_cat"/>
</dbReference>
<organism evidence="8 9">
    <name type="scientific">Skeletonema marinoi</name>
    <dbReference type="NCBI Taxonomy" id="267567"/>
    <lineage>
        <taxon>Eukaryota</taxon>
        <taxon>Sar</taxon>
        <taxon>Stramenopiles</taxon>
        <taxon>Ochrophyta</taxon>
        <taxon>Bacillariophyta</taxon>
        <taxon>Coscinodiscophyceae</taxon>
        <taxon>Thalassiosirophycidae</taxon>
        <taxon>Thalassiosirales</taxon>
        <taxon>Skeletonemataceae</taxon>
        <taxon>Skeletonema</taxon>
        <taxon>Skeletonema marinoi-dohrnii complex</taxon>
    </lineage>
</organism>
<feature type="active site" evidence="5 6">
    <location>
        <position position="359"/>
    </location>
</feature>
<evidence type="ECO:0000256" key="4">
    <source>
        <dbReference type="ARBA" id="ARBA00022807"/>
    </source>
</evidence>
<evidence type="ECO:0000256" key="2">
    <source>
        <dbReference type="ARBA" id="ARBA00022670"/>
    </source>
</evidence>
<evidence type="ECO:0000256" key="5">
    <source>
        <dbReference type="PIRSR" id="PIRSR622684-1"/>
    </source>
</evidence>
<keyword evidence="3 6" id="KW-0378">Hydrolase</keyword>
<dbReference type="GO" id="GO:0004198">
    <property type="term" value="F:calcium-dependent cysteine-type endopeptidase activity"/>
    <property type="evidence" value="ECO:0007669"/>
    <property type="project" value="InterPro"/>
</dbReference>
<comment type="similarity">
    <text evidence="1">Belongs to the peptidase C2 family.</text>
</comment>
<dbReference type="EC" id="3.4.22.-" evidence="8"/>
<dbReference type="PROSITE" id="PS50203">
    <property type="entry name" value="CALPAIN_CAT"/>
    <property type="match status" value="1"/>
</dbReference>
<reference evidence="8" key="1">
    <citation type="submission" date="2023-06" db="EMBL/GenBank/DDBJ databases">
        <title>Survivors Of The Sea: Transcriptome response of Skeletonema marinoi to long-term dormancy.</title>
        <authorList>
            <person name="Pinder M.I.M."/>
            <person name="Kourtchenko O."/>
            <person name="Robertson E.K."/>
            <person name="Larsson T."/>
            <person name="Maumus F."/>
            <person name="Osuna-Cruz C.M."/>
            <person name="Vancaester E."/>
            <person name="Stenow R."/>
            <person name="Vandepoele K."/>
            <person name="Ploug H."/>
            <person name="Bruchert V."/>
            <person name="Godhe A."/>
            <person name="Topel M."/>
        </authorList>
    </citation>
    <scope>NUCLEOTIDE SEQUENCE</scope>
    <source>
        <strain evidence="8">R05AC</strain>
    </source>
</reference>
<dbReference type="SMART" id="SM00230">
    <property type="entry name" value="CysPc"/>
    <property type="match status" value="1"/>
</dbReference>
<evidence type="ECO:0000313" key="9">
    <source>
        <dbReference type="Proteomes" id="UP001224775"/>
    </source>
</evidence>
<evidence type="ECO:0000256" key="3">
    <source>
        <dbReference type="ARBA" id="ARBA00022801"/>
    </source>
</evidence>
<dbReference type="Proteomes" id="UP001224775">
    <property type="component" value="Unassembled WGS sequence"/>
</dbReference>
<keyword evidence="4 6" id="KW-0788">Thiol protease</keyword>
<evidence type="ECO:0000256" key="6">
    <source>
        <dbReference type="PROSITE-ProRule" id="PRU00239"/>
    </source>
</evidence>
<name>A0AAD9DIG5_9STRA</name>
<dbReference type="SUPFAM" id="SSF54001">
    <property type="entry name" value="Cysteine proteinases"/>
    <property type="match status" value="1"/>
</dbReference>
<proteinExistence type="inferred from homology"/>
<dbReference type="EMBL" id="JATAAI010000003">
    <property type="protein sequence ID" value="KAK1746773.1"/>
    <property type="molecule type" value="Genomic_DNA"/>
</dbReference>
<accession>A0AAD9DIG5</accession>
<keyword evidence="2 6" id="KW-0645">Protease</keyword>
<feature type="domain" description="Calpain catalytic" evidence="7">
    <location>
        <begin position="136"/>
        <end position="448"/>
    </location>
</feature>
<evidence type="ECO:0000313" key="8">
    <source>
        <dbReference type="EMBL" id="KAK1746773.1"/>
    </source>
</evidence>
<gene>
    <name evidence="8" type="ORF">QTG54_002117</name>
</gene>
<dbReference type="PANTHER" id="PTHR10183:SF379">
    <property type="entry name" value="CALPAIN-5"/>
    <property type="match status" value="1"/>
</dbReference>
<comment type="caution">
    <text evidence="8">The sequence shown here is derived from an EMBL/GenBank/DDBJ whole genome shotgun (WGS) entry which is preliminary data.</text>
</comment>
<feature type="active site" evidence="5 6">
    <location>
        <position position="379"/>
    </location>
</feature>
<dbReference type="PANTHER" id="PTHR10183">
    <property type="entry name" value="CALPAIN"/>
    <property type="match status" value="1"/>
</dbReference>
<dbReference type="AlphaFoldDB" id="A0AAD9DIG5"/>
<dbReference type="InterPro" id="IPR022684">
    <property type="entry name" value="Calpain_cysteine_protease"/>
</dbReference>
<dbReference type="Pfam" id="PF00648">
    <property type="entry name" value="Peptidase_C2"/>
    <property type="match status" value="1"/>
</dbReference>
<dbReference type="Gene3D" id="3.90.70.10">
    <property type="entry name" value="Cysteine proteinases"/>
    <property type="match status" value="1"/>
</dbReference>
<sequence>MTMMLSEKNRNRANDSSTELQHLLDKYCFEIELPSYPPTRTQSSTSLPRGVGDDQQAAAVSWTQQDTENALQNLPYDIHLGVKLYHTNPIHRIHTACQSSNKLFIDHEFCVAEGSEVTIREDICTPGIITPQNVDDFVNSGEPKRVARIDHFTSKARRSTNTTTSVWTWKRGSSMPGKKIFSSSPKAQNVVQGKVGNCGFCSGFASLAAHFPNIIENAFLGTVENKIMEAVGAISVRIYPGGKERFILLDDYLLCLTDSSTSPALHSLDENDLWIRILEKIFVKLQSSYASLDGYYKYNSLYRHPARALQLISNAPIALELHYTVHQVDEVYNTLLSTETKGVRVAHGRKAVEGLFRGHGYSLLWVGEIAGIRLVLLRNPHGNKSYSGEFGRGCVSWSSSDATSVANELENNMMTKSLDTVRSLFLSTKGGNDDGIFLMRFGVFVECFPITTVVGPIFENGEPAVLDRFVVKDSLYRLSAEQLKVAESLFEVAER</sequence>
<feature type="active site" evidence="5 6">
    <location>
        <position position="198"/>
    </location>
</feature>
<evidence type="ECO:0000256" key="1">
    <source>
        <dbReference type="ARBA" id="ARBA00007623"/>
    </source>
</evidence>